<dbReference type="AlphaFoldDB" id="A0ABD3RD99"/>
<dbReference type="InterPro" id="IPR036457">
    <property type="entry name" value="PPM-type-like_dom_sf"/>
</dbReference>
<dbReference type="SMART" id="SM00332">
    <property type="entry name" value="PP2Cc"/>
    <property type="match status" value="1"/>
</dbReference>
<feature type="region of interest" description="Disordered" evidence="6">
    <location>
        <begin position="89"/>
        <end position="170"/>
    </location>
</feature>
<keyword evidence="7" id="KW-1133">Transmembrane helix</keyword>
<evidence type="ECO:0000256" key="6">
    <source>
        <dbReference type="SAM" id="MobiDB-lite"/>
    </source>
</evidence>
<keyword evidence="7" id="KW-0812">Transmembrane</keyword>
<dbReference type="Gene3D" id="3.60.40.10">
    <property type="entry name" value="PPM-type phosphatase domain"/>
    <property type="match status" value="1"/>
</dbReference>
<dbReference type="GO" id="GO:0004721">
    <property type="term" value="F:phosphoprotein phosphatase activity"/>
    <property type="evidence" value="ECO:0007669"/>
    <property type="project" value="UniProtKB-KW"/>
</dbReference>
<comment type="similarity">
    <text evidence="5">Belongs to the PP2C family.</text>
</comment>
<dbReference type="PROSITE" id="PS01032">
    <property type="entry name" value="PPM_1"/>
    <property type="match status" value="1"/>
</dbReference>
<dbReference type="SUPFAM" id="SSF81606">
    <property type="entry name" value="PP2C-like"/>
    <property type="match status" value="1"/>
</dbReference>
<sequence length="593" mass="66344">MMGARTKIRSMMLADANPQTMQQKHVADLRRLIILQNRAIIALSFLFAALLLSTLVLINTATTTTSSSLLPGIIAHTNDDRRPFWERAVERDGGDDGSMTRSLFGPEGKLRKRDRASSSTGVGKANDKQQQRRQQQQQQQQPQQQPQAQRGGKRGGGVGRPLLGTRTITKKKPINTTLEVSKCRYMYFGCPLFPMELTRLNISDSKSNYYYPSHASSGHIMLTHMSNRVSPARVNQDRVVLMPAYVYSPYTRSREDIIQSLNDPRDDFFAGVFDGHGDNGHHVSQFVSEQIPSRIASGMVKSGYEDDKSKSIDGGSIVGVFREVEGALKIRDGGSTANIALRVGNRLYLANTGDSTAFICTYQPPDYYDRQLTAYNKAYVMKKRDGRTDINGDEEQQLYLQGSITVHHRNVRHKPHLPLERSRIEMLGGRVHVPQLHPEQSRVIVHEDAGAHRGDDVGLAMSRSIGDKEWTTVGVIPDPDVAVVDLQEFFSENDVNGARNGAEKRVFVVLGSDGLFDVRKAEYVASHLAYGLFEWGQGWGQRQEDKDNEELQQVFSNHLLEVGKKLVDMASPLKRGAYRDDISFIAKTIELQD</sequence>
<comment type="caution">
    <text evidence="9">The sequence shown here is derived from an EMBL/GenBank/DDBJ whole genome shotgun (WGS) entry which is preliminary data.</text>
</comment>
<gene>
    <name evidence="9" type="ORF">ACHAXA_002287</name>
</gene>
<keyword evidence="3 5" id="KW-0378">Hydrolase</keyword>
<dbReference type="InterPro" id="IPR015655">
    <property type="entry name" value="PP2C"/>
</dbReference>
<dbReference type="InterPro" id="IPR000222">
    <property type="entry name" value="PP2C_BS"/>
</dbReference>
<dbReference type="Proteomes" id="UP001530377">
    <property type="component" value="Unassembled WGS sequence"/>
</dbReference>
<keyword evidence="7" id="KW-0472">Membrane</keyword>
<evidence type="ECO:0000256" key="4">
    <source>
        <dbReference type="ARBA" id="ARBA00022912"/>
    </source>
</evidence>
<evidence type="ECO:0000259" key="8">
    <source>
        <dbReference type="PROSITE" id="PS51746"/>
    </source>
</evidence>
<feature type="domain" description="PPM-type phosphatase" evidence="8">
    <location>
        <begin position="250"/>
        <end position="589"/>
    </location>
</feature>
<evidence type="ECO:0000313" key="9">
    <source>
        <dbReference type="EMBL" id="KAL3811010.1"/>
    </source>
</evidence>
<comment type="subcellular location">
    <subcellularLocation>
        <location evidence="1">Membrane</location>
        <topology evidence="1">Peripheral membrane protein</topology>
    </subcellularLocation>
</comment>
<feature type="transmembrane region" description="Helical" evidence="7">
    <location>
        <begin position="39"/>
        <end position="58"/>
    </location>
</feature>
<keyword evidence="2" id="KW-0479">Metal-binding</keyword>
<evidence type="ECO:0000256" key="2">
    <source>
        <dbReference type="ARBA" id="ARBA00022723"/>
    </source>
</evidence>
<dbReference type="GO" id="GO:0016020">
    <property type="term" value="C:membrane"/>
    <property type="evidence" value="ECO:0007669"/>
    <property type="project" value="UniProtKB-SubCell"/>
</dbReference>
<evidence type="ECO:0000313" key="10">
    <source>
        <dbReference type="Proteomes" id="UP001530377"/>
    </source>
</evidence>
<evidence type="ECO:0000256" key="5">
    <source>
        <dbReference type="RuleBase" id="RU003465"/>
    </source>
</evidence>
<name>A0ABD3RD99_9STRA</name>
<evidence type="ECO:0000256" key="7">
    <source>
        <dbReference type="SAM" id="Phobius"/>
    </source>
</evidence>
<proteinExistence type="inferred from homology"/>
<dbReference type="CDD" id="cd00143">
    <property type="entry name" value="PP2Cc"/>
    <property type="match status" value="1"/>
</dbReference>
<keyword evidence="4 5" id="KW-0904">Protein phosphatase</keyword>
<feature type="compositionally biased region" description="Low complexity" evidence="6">
    <location>
        <begin position="132"/>
        <end position="150"/>
    </location>
</feature>
<dbReference type="EMBL" id="JALLPB020000287">
    <property type="protein sequence ID" value="KAL3811010.1"/>
    <property type="molecule type" value="Genomic_DNA"/>
</dbReference>
<accession>A0ABD3RD99</accession>
<protein>
    <recommendedName>
        <fullName evidence="8">PPM-type phosphatase domain-containing protein</fullName>
    </recommendedName>
</protein>
<evidence type="ECO:0000256" key="1">
    <source>
        <dbReference type="ARBA" id="ARBA00004170"/>
    </source>
</evidence>
<reference evidence="9 10" key="1">
    <citation type="submission" date="2024-10" db="EMBL/GenBank/DDBJ databases">
        <title>Updated reference genomes for cyclostephanoid diatoms.</title>
        <authorList>
            <person name="Roberts W.R."/>
            <person name="Alverson A.J."/>
        </authorList>
    </citation>
    <scope>NUCLEOTIDE SEQUENCE [LARGE SCALE GENOMIC DNA]</scope>
    <source>
        <strain evidence="9 10">AJA228-03</strain>
    </source>
</reference>
<dbReference type="InterPro" id="IPR001932">
    <property type="entry name" value="PPM-type_phosphatase-like_dom"/>
</dbReference>
<dbReference type="GO" id="GO:0046872">
    <property type="term" value="F:metal ion binding"/>
    <property type="evidence" value="ECO:0007669"/>
    <property type="project" value="UniProtKB-KW"/>
</dbReference>
<keyword evidence="10" id="KW-1185">Reference proteome</keyword>
<dbReference type="PROSITE" id="PS51746">
    <property type="entry name" value="PPM_2"/>
    <property type="match status" value="1"/>
</dbReference>
<dbReference type="Pfam" id="PF00481">
    <property type="entry name" value="PP2C"/>
    <property type="match status" value="2"/>
</dbReference>
<evidence type="ECO:0000256" key="3">
    <source>
        <dbReference type="ARBA" id="ARBA00022801"/>
    </source>
</evidence>
<dbReference type="PANTHER" id="PTHR47992">
    <property type="entry name" value="PROTEIN PHOSPHATASE"/>
    <property type="match status" value="1"/>
</dbReference>
<organism evidence="9 10">
    <name type="scientific">Cyclostephanos tholiformis</name>
    <dbReference type="NCBI Taxonomy" id="382380"/>
    <lineage>
        <taxon>Eukaryota</taxon>
        <taxon>Sar</taxon>
        <taxon>Stramenopiles</taxon>
        <taxon>Ochrophyta</taxon>
        <taxon>Bacillariophyta</taxon>
        <taxon>Coscinodiscophyceae</taxon>
        <taxon>Thalassiosirophycidae</taxon>
        <taxon>Stephanodiscales</taxon>
        <taxon>Stephanodiscaceae</taxon>
        <taxon>Cyclostephanos</taxon>
    </lineage>
</organism>